<proteinExistence type="predicted"/>
<feature type="compositionally biased region" description="Basic and acidic residues" evidence="1">
    <location>
        <begin position="42"/>
        <end position="86"/>
    </location>
</feature>
<keyword evidence="3" id="KW-1185">Reference proteome</keyword>
<feature type="region of interest" description="Disordered" evidence="1">
    <location>
        <begin position="130"/>
        <end position="159"/>
    </location>
</feature>
<gene>
    <name evidence="2" type="ORF">IRJ41_023728</name>
</gene>
<evidence type="ECO:0000256" key="1">
    <source>
        <dbReference type="SAM" id="MobiDB-lite"/>
    </source>
</evidence>
<sequence>KSDRSEKRGTTGTLQNRRVARKRKTAQQDGERLCKRPTLPRRHGDDKPSTQPKEQQHAQEKKSVSKKRKLEEQDSEHPNNKLRKEVQPSPSITADFQAIEGLPYLKGPKLGQGGFGCVYAGTRISDGLPGHLDGREITSHPVRNSVSRPPAITSRTTRA</sequence>
<reference evidence="2" key="1">
    <citation type="submission" date="2021-02" db="EMBL/GenBank/DDBJ databases">
        <title>Comparative genomics reveals that relaxation of natural selection precedes convergent phenotypic evolution of cavefish.</title>
        <authorList>
            <person name="Peng Z."/>
        </authorList>
    </citation>
    <scope>NUCLEOTIDE SEQUENCE</scope>
    <source>
        <tissue evidence="2">Muscle</tissue>
    </source>
</reference>
<accession>A0A9W7TNI8</accession>
<evidence type="ECO:0000313" key="3">
    <source>
        <dbReference type="Proteomes" id="UP001059041"/>
    </source>
</evidence>
<evidence type="ECO:0000313" key="2">
    <source>
        <dbReference type="EMBL" id="KAI7800069.1"/>
    </source>
</evidence>
<comment type="caution">
    <text evidence="2">The sequence shown here is derived from an EMBL/GenBank/DDBJ whole genome shotgun (WGS) entry which is preliminary data.</text>
</comment>
<protein>
    <submittedName>
        <fullName evidence="2">Uncharacterized protein</fullName>
    </submittedName>
</protein>
<feature type="region of interest" description="Disordered" evidence="1">
    <location>
        <begin position="1"/>
        <end position="94"/>
    </location>
</feature>
<feature type="compositionally biased region" description="Polar residues" evidence="1">
    <location>
        <begin position="141"/>
        <end position="159"/>
    </location>
</feature>
<name>A0A9W7TNI8_TRIRA</name>
<dbReference type="AlphaFoldDB" id="A0A9W7TNI8"/>
<dbReference type="Proteomes" id="UP001059041">
    <property type="component" value="Linkage Group LG15"/>
</dbReference>
<feature type="non-terminal residue" evidence="2">
    <location>
        <position position="159"/>
    </location>
</feature>
<dbReference type="Gene3D" id="3.30.200.20">
    <property type="entry name" value="Phosphorylase Kinase, domain 1"/>
    <property type="match status" value="1"/>
</dbReference>
<organism evidence="2 3">
    <name type="scientific">Triplophysa rosa</name>
    <name type="common">Cave loach</name>
    <dbReference type="NCBI Taxonomy" id="992332"/>
    <lineage>
        <taxon>Eukaryota</taxon>
        <taxon>Metazoa</taxon>
        <taxon>Chordata</taxon>
        <taxon>Craniata</taxon>
        <taxon>Vertebrata</taxon>
        <taxon>Euteleostomi</taxon>
        <taxon>Actinopterygii</taxon>
        <taxon>Neopterygii</taxon>
        <taxon>Teleostei</taxon>
        <taxon>Ostariophysi</taxon>
        <taxon>Cypriniformes</taxon>
        <taxon>Nemacheilidae</taxon>
        <taxon>Triplophysa</taxon>
    </lineage>
</organism>
<dbReference type="EMBL" id="JAFHDT010000015">
    <property type="protein sequence ID" value="KAI7800069.1"/>
    <property type="molecule type" value="Genomic_DNA"/>
</dbReference>